<feature type="chain" id="PRO_5017259293" description="EMI domain-containing protein" evidence="4">
    <location>
        <begin position="26"/>
        <end position="583"/>
    </location>
</feature>
<keyword evidence="2" id="KW-1015">Disulfide bond</keyword>
<reference evidence="6" key="2">
    <citation type="submission" date="2025-09" db="UniProtKB">
        <authorList>
            <consortium name="Ensembl"/>
        </authorList>
    </citation>
    <scope>IDENTIFICATION</scope>
</reference>
<evidence type="ECO:0000256" key="1">
    <source>
        <dbReference type="ARBA" id="ARBA00022729"/>
    </source>
</evidence>
<feature type="signal peptide" evidence="4">
    <location>
        <begin position="1"/>
        <end position="25"/>
    </location>
</feature>
<protein>
    <recommendedName>
        <fullName evidence="5">EMI domain-containing protein</fullName>
    </recommendedName>
</protein>
<name>A0A3B3SIU6_9TELE</name>
<reference evidence="6" key="1">
    <citation type="submission" date="2025-08" db="UniProtKB">
        <authorList>
            <consortium name="Ensembl"/>
        </authorList>
    </citation>
    <scope>IDENTIFICATION</scope>
</reference>
<keyword evidence="7" id="KW-1185">Reference proteome</keyword>
<dbReference type="Pfam" id="PF07546">
    <property type="entry name" value="EMI"/>
    <property type="match status" value="1"/>
</dbReference>
<feature type="coiled-coil region" evidence="3">
    <location>
        <begin position="345"/>
        <end position="372"/>
    </location>
</feature>
<dbReference type="PROSITE" id="PS51041">
    <property type="entry name" value="EMI"/>
    <property type="match status" value="1"/>
</dbReference>
<sequence length="583" mass="67234">MHFLANCGSILVFLILLFVLPVTCPVGRWGSSRLNPEQGWVEANMCLSYHPAHRNWCSYISYRVVTMKVSYGTEKYTIKSQSPCPSVYRPGHRYKLSVRPVYKELPKIVSAQLWRCCPGHGGSNCEDTGIRNCCLAARNVSRHIKTENVHVCGPADVDPSIQLPFPYGGEPLSLLHIETMLMARIQPFLDSFNQTLQHLSQEVGDLSQDLAEHRREWVSLKPAVTEPPEVYRNLEYRLDNVQREMEDMSVRLEDRLHSQHAMLHYNLTNFKTDMDGKIKRTQKMIQVLINHTVKVDTLLEDLNLARNNIGSLHAEYQRLDECIKDTSRKSQIQYMETGLDVEAAKVEVLRRVNELVSNLTEQENQLRDIDSDTDYLFIQFYKILNSTSCNCETLAEDLSRLSWKVVNVTELANENKLALETTDEQHQWYLNWDTSMDDVNVRLLQVQESLASEQNKSRLLAKDLSQLYSGFLGNQQDIHNLYKKHTEKEEEMNRLSSFFDTLLKDAIRHSEVLEILLGEEVLEFRERSSSELETYSIPVLQAKIKRMSEQIKSRLLIPNSKAAIWNRNSSDQSFSILQLSSFG</sequence>
<evidence type="ECO:0000256" key="2">
    <source>
        <dbReference type="ARBA" id="ARBA00023157"/>
    </source>
</evidence>
<organism evidence="6 7">
    <name type="scientific">Paramormyrops kingsleyae</name>
    <dbReference type="NCBI Taxonomy" id="1676925"/>
    <lineage>
        <taxon>Eukaryota</taxon>
        <taxon>Metazoa</taxon>
        <taxon>Chordata</taxon>
        <taxon>Craniata</taxon>
        <taxon>Vertebrata</taxon>
        <taxon>Euteleostomi</taxon>
        <taxon>Actinopterygii</taxon>
        <taxon>Neopterygii</taxon>
        <taxon>Teleostei</taxon>
        <taxon>Osteoglossocephala</taxon>
        <taxon>Osteoglossomorpha</taxon>
        <taxon>Osteoglossiformes</taxon>
        <taxon>Mormyridae</taxon>
        <taxon>Paramormyrops</taxon>
    </lineage>
</organism>
<dbReference type="Ensembl" id="ENSPKIT00000011495.1">
    <property type="protein sequence ID" value="ENSPKIP00000030669.1"/>
    <property type="gene ID" value="ENSPKIG00000011431.1"/>
</dbReference>
<accession>A0A3B3SIU6</accession>
<evidence type="ECO:0000313" key="7">
    <source>
        <dbReference type="Proteomes" id="UP000261540"/>
    </source>
</evidence>
<dbReference type="InterPro" id="IPR011489">
    <property type="entry name" value="EMI_domain"/>
</dbReference>
<dbReference type="Proteomes" id="UP000261540">
    <property type="component" value="Unplaced"/>
</dbReference>
<evidence type="ECO:0000256" key="4">
    <source>
        <dbReference type="SAM" id="SignalP"/>
    </source>
</evidence>
<proteinExistence type="predicted"/>
<keyword evidence="3" id="KW-0175">Coiled coil</keyword>
<evidence type="ECO:0000259" key="5">
    <source>
        <dbReference type="PROSITE" id="PS51041"/>
    </source>
</evidence>
<evidence type="ECO:0000256" key="3">
    <source>
        <dbReference type="SAM" id="Coils"/>
    </source>
</evidence>
<feature type="domain" description="EMI" evidence="5">
    <location>
        <begin position="53"/>
        <end position="127"/>
    </location>
</feature>
<dbReference type="GeneTree" id="ENSGT01030000234633"/>
<dbReference type="AlphaFoldDB" id="A0A3B3SIU6"/>
<evidence type="ECO:0000313" key="6">
    <source>
        <dbReference type="Ensembl" id="ENSPKIP00000030669.1"/>
    </source>
</evidence>
<keyword evidence="1 4" id="KW-0732">Signal</keyword>
<feature type="coiled-coil region" evidence="3">
    <location>
        <begin position="189"/>
        <end position="251"/>
    </location>
</feature>